<sequence length="821" mass="93305">MAAFIQKLFKSRKSSPTQDLPRHQPPAHDGEESGEDPRAEQRERQRRVLAGEAPEQTLAQLAIEGITAEIRLEAARRLTSQGVLTDVMKHSKGRDKGVYQIVKHALQTLKEEAQRQEAIANTIRTLIASAEDQARSEDTTLYQARLDALLNQWHAVEAQASAEQSQRFLEAVHRCRQRLQDIEAEQQEALRHDEQRRQRQETLALLAETLDGLTAPGDTPQPSVSALDALLRTQENRWLEATRDTDVTRQEQKSYEARMLALRNYLAALRRLAQARESIEQLLAAEAAASDTVDRHEQARTLLQELAWPAPFPLPPQLTQLRKLTGKRPEPQLRDRADQAEQAQSAAALKTTLDQLQSALDAKQFRESKQLLKTAQHLFKALDESHGKRFQARLQLLTGQFRELSDWQGFVTEPKQIALCEQMEYLAEQPMEPEAKAERIKELQNEWRALGGSSDRTLWTRFKTASDRAFEPCKAYFEAKTDLKQANLDKRQAICQQLQTFLDNADWNSIDWKGVERIHQTARQEWKEAWPVDFRENRPLQKRFDALLRALEKPLDEERARNEAQKRAIVERARALIDHEPLQEAMNEAKSLQAEWKSIGITRHREDRKLWQAFRQACDQIFARRDARNQARQQATEAADRAAGERLRESAGITETAAAPTLAEALARLDSLDLSQLSAPVRERVVAEKQRLAKAQRQRQLADTVDHWRTLIAASANGGIAPEQIPDHWRERIDGQPAFSGRELVIRAEILAGVDSPESDQQQRMEIQVKRLAEGLGQGEKRDDPLAELELLVAQWCLNAHTTAEPGLADRLASALGKARG</sequence>
<accession>A0A1V2DNB8</accession>
<feature type="compositionally biased region" description="Basic and acidic residues" evidence="1">
    <location>
        <begin position="20"/>
        <end position="43"/>
    </location>
</feature>
<dbReference type="STRING" id="135739.BTO32_17380"/>
<name>A0A1V2DNB8_9GAMM</name>
<reference evidence="2 3" key="1">
    <citation type="submission" date="2016-12" db="EMBL/GenBank/DDBJ databases">
        <title>Marinobacter lutaoensis whole genome sequencing.</title>
        <authorList>
            <person name="Verma A."/>
            <person name="Krishnamurthi S."/>
        </authorList>
    </citation>
    <scope>NUCLEOTIDE SEQUENCE [LARGE SCALE GENOMIC DNA]</scope>
    <source>
        <strain evidence="2 3">T5054</strain>
    </source>
</reference>
<dbReference type="Pfam" id="PF03993">
    <property type="entry name" value="DUF349"/>
    <property type="match status" value="2"/>
</dbReference>
<dbReference type="AlphaFoldDB" id="A0A1V2DNB8"/>
<proteinExistence type="predicted"/>
<dbReference type="InterPro" id="IPR007139">
    <property type="entry name" value="DUF349"/>
</dbReference>
<feature type="region of interest" description="Disordered" evidence="1">
    <location>
        <begin position="1"/>
        <end position="52"/>
    </location>
</feature>
<dbReference type="EMBL" id="MSCW01000015">
    <property type="protein sequence ID" value="ONF42138.1"/>
    <property type="molecule type" value="Genomic_DNA"/>
</dbReference>
<keyword evidence="3" id="KW-1185">Reference proteome</keyword>
<organism evidence="2 3">
    <name type="scientific">Marinobacter lutaoensis</name>
    <dbReference type="NCBI Taxonomy" id="135739"/>
    <lineage>
        <taxon>Bacteria</taxon>
        <taxon>Pseudomonadati</taxon>
        <taxon>Pseudomonadota</taxon>
        <taxon>Gammaproteobacteria</taxon>
        <taxon>Pseudomonadales</taxon>
        <taxon>Marinobacteraceae</taxon>
        <taxon>Marinobacter</taxon>
    </lineage>
</organism>
<evidence type="ECO:0000313" key="3">
    <source>
        <dbReference type="Proteomes" id="UP000189339"/>
    </source>
</evidence>
<dbReference type="OrthoDB" id="5523335at2"/>
<feature type="region of interest" description="Disordered" evidence="1">
    <location>
        <begin position="632"/>
        <end position="651"/>
    </location>
</feature>
<evidence type="ECO:0000313" key="2">
    <source>
        <dbReference type="EMBL" id="ONF42138.1"/>
    </source>
</evidence>
<evidence type="ECO:0008006" key="4">
    <source>
        <dbReference type="Google" id="ProtNLM"/>
    </source>
</evidence>
<gene>
    <name evidence="2" type="ORF">BTO32_17380</name>
</gene>
<comment type="caution">
    <text evidence="2">The sequence shown here is derived from an EMBL/GenBank/DDBJ whole genome shotgun (WGS) entry which is preliminary data.</text>
</comment>
<protein>
    <recommendedName>
        <fullName evidence="4">DUF349 domain-containing protein</fullName>
    </recommendedName>
</protein>
<dbReference type="Proteomes" id="UP000189339">
    <property type="component" value="Unassembled WGS sequence"/>
</dbReference>
<dbReference type="RefSeq" id="WP_076725926.1">
    <property type="nucleotide sequence ID" value="NZ_MSCW01000015.1"/>
</dbReference>
<evidence type="ECO:0000256" key="1">
    <source>
        <dbReference type="SAM" id="MobiDB-lite"/>
    </source>
</evidence>
<feature type="compositionally biased region" description="Basic and acidic residues" evidence="1">
    <location>
        <begin position="638"/>
        <end position="649"/>
    </location>
</feature>